<dbReference type="EMBL" id="MAXA01000240">
    <property type="protein sequence ID" value="OHV23226.1"/>
    <property type="molecule type" value="Genomic_DNA"/>
</dbReference>
<evidence type="ECO:0000259" key="2">
    <source>
        <dbReference type="Pfam" id="PF07885"/>
    </source>
</evidence>
<organism evidence="3 4">
    <name type="scientific">Parafrankia soli</name>
    <dbReference type="NCBI Taxonomy" id="2599596"/>
    <lineage>
        <taxon>Bacteria</taxon>
        <taxon>Bacillati</taxon>
        <taxon>Actinomycetota</taxon>
        <taxon>Actinomycetes</taxon>
        <taxon>Frankiales</taxon>
        <taxon>Frankiaceae</taxon>
        <taxon>Parafrankia</taxon>
    </lineage>
</organism>
<keyword evidence="1" id="KW-1133">Transmembrane helix</keyword>
<dbReference type="RefSeq" id="WP_071065826.1">
    <property type="nucleotide sequence ID" value="NZ_JBFLUH010000091.1"/>
</dbReference>
<dbReference type="Gene3D" id="1.10.287.70">
    <property type="match status" value="1"/>
</dbReference>
<sequence length="161" mass="16685">MGAVAAAILAGCLTAYYALPVYGHGGGRWFPLRVGLFALGLILTGCLLARQVVFARHVSAAWVRAQWLFAGICVTVVLFAAAYYALAVGASAQISGIRTKTDALYFAVTVLTTVGFGDIHATGQAARVVVTVQMGFDVLFVATAASALRASSSARRAARAS</sequence>
<evidence type="ECO:0000313" key="3">
    <source>
        <dbReference type="EMBL" id="OHV23226.1"/>
    </source>
</evidence>
<evidence type="ECO:0000256" key="1">
    <source>
        <dbReference type="SAM" id="Phobius"/>
    </source>
</evidence>
<dbReference type="Proteomes" id="UP000179769">
    <property type="component" value="Unassembled WGS sequence"/>
</dbReference>
<protein>
    <submittedName>
        <fullName evidence="3">Transporter</fullName>
    </submittedName>
</protein>
<keyword evidence="4" id="KW-1185">Reference proteome</keyword>
<accession>A0A1S1PPH9</accession>
<dbReference type="InterPro" id="IPR013099">
    <property type="entry name" value="K_chnl_dom"/>
</dbReference>
<proteinExistence type="predicted"/>
<feature type="transmembrane region" description="Helical" evidence="1">
    <location>
        <begin position="67"/>
        <end position="86"/>
    </location>
</feature>
<comment type="caution">
    <text evidence="3">The sequence shown here is derived from an EMBL/GenBank/DDBJ whole genome shotgun (WGS) entry which is preliminary data.</text>
</comment>
<keyword evidence="1" id="KW-0472">Membrane</keyword>
<name>A0A1S1PPH9_9ACTN</name>
<evidence type="ECO:0000313" key="4">
    <source>
        <dbReference type="Proteomes" id="UP000179769"/>
    </source>
</evidence>
<gene>
    <name evidence="3" type="ORF">BBK14_24180</name>
</gene>
<dbReference type="SUPFAM" id="SSF81324">
    <property type="entry name" value="Voltage-gated potassium channels"/>
    <property type="match status" value="1"/>
</dbReference>
<reference evidence="4" key="1">
    <citation type="submission" date="2016-07" db="EMBL/GenBank/DDBJ databases">
        <title>Frankia sp. NRRL B-16219 Genome sequencing.</title>
        <authorList>
            <person name="Ghodhbane-Gtari F."/>
            <person name="Swanson E."/>
            <person name="Gueddou A."/>
            <person name="Louati M."/>
            <person name="Nouioui I."/>
            <person name="Hezbri K."/>
            <person name="Abebe-Akele F."/>
            <person name="Simpson S."/>
            <person name="Morris K."/>
            <person name="Thomas K."/>
            <person name="Gtari M."/>
            <person name="Tisa L.S."/>
        </authorList>
    </citation>
    <scope>NUCLEOTIDE SEQUENCE [LARGE SCALE GENOMIC DNA]</scope>
    <source>
        <strain evidence="4">NRRL B-16219</strain>
    </source>
</reference>
<feature type="transmembrane region" description="Helical" evidence="1">
    <location>
        <begin position="33"/>
        <end position="55"/>
    </location>
</feature>
<feature type="domain" description="Potassium channel" evidence="2">
    <location>
        <begin position="72"/>
        <end position="148"/>
    </location>
</feature>
<dbReference type="OrthoDB" id="9799090at2"/>
<dbReference type="AlphaFoldDB" id="A0A1S1PPH9"/>
<dbReference type="Pfam" id="PF07885">
    <property type="entry name" value="Ion_trans_2"/>
    <property type="match status" value="1"/>
</dbReference>
<keyword evidence="1" id="KW-0812">Transmembrane</keyword>